<sequence length="683" mass="74383">MASGVTTQCSPPPPPATGPGLADDYQFSTGFSTVQGGVWSYQQWDGTTYTDMTWDPAQNAWRGACEHCLIARDWMHPDVNDAVVAWKAPRTGDVVIRGTMDHHGDGNRAGDGVRTVIRQRHGGTVAKIWPSADYQVIRPNFTAQHIVQAHVEVGDVVYFHLNRSATTASDTTSWDPRISYDYQPKFTLDEAELVMDPADFDRAGIGVALDASLSTVSDGTNIDFYHSNSDAVQKFRGTLERPAGTGLTSRFTNPRNLDGDWWIENIYRTPTGRLLAFCHIENATTLSTTGWWAAGLAYSTDGGATFQKLGKTISTTVRDDTAPFDGNIGGVPYVVRDGYFYAYYGDPRPAVARAPVADVLAAAERGTVTPWRKFHDGGWEQKALGDLAGPAGRATTVIPQDAVDYYMTHGDAAYSTYLGKYLLAGYSGGAGKGTYLTFSDDGTSFEVPSWTQKSDNPAKDSLSPYETIVNADGTDNGVVGQSFYVYYGYRGKMANVVNSQYPQEWRWLYRQRVTLHRAGFDRPAANASTAFTAQQGGNDWRYLEHNGTTYVAMTWDGAQHRWNGSSPNLSITSTVQHPDGQKDAVRAWVAPRAGTVRITVGMNGVTVGGGVNADGVKIKIMKSGSALWPASGYQPLSPGTFFVPPVITTKVAQGEVLYFHVNQNLGTAFDSVTWVPVVSYVRS</sequence>
<dbReference type="Proteomes" id="UP000622552">
    <property type="component" value="Unassembled WGS sequence"/>
</dbReference>
<organism evidence="2 3">
    <name type="scientific">Longispora fulva</name>
    <dbReference type="NCBI Taxonomy" id="619741"/>
    <lineage>
        <taxon>Bacteria</taxon>
        <taxon>Bacillati</taxon>
        <taxon>Actinomycetota</taxon>
        <taxon>Actinomycetes</taxon>
        <taxon>Micromonosporales</taxon>
        <taxon>Micromonosporaceae</taxon>
        <taxon>Longispora</taxon>
    </lineage>
</organism>
<dbReference type="EMBL" id="JADOUF010000001">
    <property type="protein sequence ID" value="MBG6137244.1"/>
    <property type="molecule type" value="Genomic_DNA"/>
</dbReference>
<comment type="caution">
    <text evidence="2">The sequence shown here is derived from an EMBL/GenBank/DDBJ whole genome shotgun (WGS) entry which is preliminary data.</text>
</comment>
<proteinExistence type="predicted"/>
<gene>
    <name evidence="2" type="ORF">IW245_003438</name>
</gene>
<evidence type="ECO:0000313" key="2">
    <source>
        <dbReference type="EMBL" id="MBG6137244.1"/>
    </source>
</evidence>
<dbReference type="RefSeq" id="WP_197004127.1">
    <property type="nucleotide sequence ID" value="NZ_BONS01000020.1"/>
</dbReference>
<keyword evidence="3" id="KW-1185">Reference proteome</keyword>
<dbReference type="AlphaFoldDB" id="A0A8J7GEI2"/>
<reference evidence="2" key="1">
    <citation type="submission" date="2020-11" db="EMBL/GenBank/DDBJ databases">
        <title>Sequencing the genomes of 1000 actinobacteria strains.</title>
        <authorList>
            <person name="Klenk H.-P."/>
        </authorList>
    </citation>
    <scope>NUCLEOTIDE SEQUENCE</scope>
    <source>
        <strain evidence="2">DSM 45356</strain>
    </source>
</reference>
<evidence type="ECO:0000256" key="1">
    <source>
        <dbReference type="SAM" id="MobiDB-lite"/>
    </source>
</evidence>
<protein>
    <submittedName>
        <fullName evidence="2">Uncharacterized protein</fullName>
    </submittedName>
</protein>
<feature type="region of interest" description="Disordered" evidence="1">
    <location>
        <begin position="1"/>
        <end position="24"/>
    </location>
</feature>
<accession>A0A8J7GEI2</accession>
<evidence type="ECO:0000313" key="3">
    <source>
        <dbReference type="Proteomes" id="UP000622552"/>
    </source>
</evidence>
<name>A0A8J7GEI2_9ACTN</name>